<gene>
    <name evidence="9" type="primary">LOC123162252</name>
</gene>
<dbReference type="EnsemblPlants" id="TraesCS7B02G438600.1">
    <property type="protein sequence ID" value="TraesCS7B02G438600.1"/>
    <property type="gene ID" value="TraesCS7B02G438600"/>
</dbReference>
<dbReference type="GO" id="GO:0020037">
    <property type="term" value="F:heme binding"/>
    <property type="evidence" value="ECO:0007669"/>
    <property type="project" value="InterPro"/>
</dbReference>
<dbReference type="Gramene" id="TraesSTA7B03G04242490.1">
    <property type="protein sequence ID" value="TraesSTA7B03G04242490.1"/>
    <property type="gene ID" value="TraesSTA7B03G04242490"/>
</dbReference>
<evidence type="ECO:0000313" key="10">
    <source>
        <dbReference type="Proteomes" id="UP000019116"/>
    </source>
</evidence>
<keyword evidence="6 7" id="KW-0349">Heme</keyword>
<dbReference type="Gramene" id="TraesJUL7B03G04291040.1">
    <property type="protein sequence ID" value="TraesJUL7B03G04291040.1"/>
    <property type="gene ID" value="TraesJUL7B03G04291040"/>
</dbReference>
<proteinExistence type="inferred from homology"/>
<dbReference type="KEGG" id="taes:123162252"/>
<dbReference type="Gramene" id="TraesCS7B03G1187500.1">
    <property type="protein sequence ID" value="TraesCS7B03G1187500.1.CDS"/>
    <property type="gene ID" value="TraesCS7B03G1187500"/>
</dbReference>
<evidence type="ECO:0000256" key="5">
    <source>
        <dbReference type="ARBA" id="ARBA00023004"/>
    </source>
</evidence>
<dbReference type="PRINTS" id="PR00385">
    <property type="entry name" value="P450"/>
</dbReference>
<keyword evidence="8" id="KW-0472">Membrane</keyword>
<dbReference type="OrthoDB" id="1470350at2759"/>
<keyword evidence="2 8" id="KW-0812">Transmembrane</keyword>
<dbReference type="SMR" id="A0A3B6SP95"/>
<dbReference type="Gene3D" id="1.10.630.10">
    <property type="entry name" value="Cytochrome P450"/>
    <property type="match status" value="1"/>
</dbReference>
<dbReference type="Pfam" id="PF00067">
    <property type="entry name" value="p450"/>
    <property type="match status" value="1"/>
</dbReference>
<feature type="transmembrane region" description="Helical" evidence="8">
    <location>
        <begin position="14"/>
        <end position="31"/>
    </location>
</feature>
<dbReference type="InterPro" id="IPR017972">
    <property type="entry name" value="Cyt_P450_CS"/>
</dbReference>
<dbReference type="FunFam" id="1.10.630.10:FF:000064">
    <property type="entry name" value="Cytochrome P450 monooxygenase"/>
    <property type="match status" value="1"/>
</dbReference>
<evidence type="ECO:0008006" key="11">
    <source>
        <dbReference type="Google" id="ProtNLM"/>
    </source>
</evidence>
<dbReference type="PROSITE" id="PS00086">
    <property type="entry name" value="CYTOCHROME_P450"/>
    <property type="match status" value="1"/>
</dbReference>
<reference evidence="9" key="2">
    <citation type="submission" date="2018-10" db="UniProtKB">
        <authorList>
            <consortium name="EnsemblPlants"/>
        </authorList>
    </citation>
    <scope>IDENTIFICATION</scope>
</reference>
<dbReference type="STRING" id="4565.A0A3B6SP95"/>
<dbReference type="SUPFAM" id="SSF48264">
    <property type="entry name" value="Cytochrome P450"/>
    <property type="match status" value="1"/>
</dbReference>
<name>A0A3B6SP95_WHEAT</name>
<evidence type="ECO:0000256" key="1">
    <source>
        <dbReference type="ARBA" id="ARBA00010617"/>
    </source>
</evidence>
<evidence type="ECO:0000256" key="8">
    <source>
        <dbReference type="SAM" id="Phobius"/>
    </source>
</evidence>
<dbReference type="AlphaFoldDB" id="A0A3B6SP95"/>
<dbReference type="InterPro" id="IPR002401">
    <property type="entry name" value="Cyt_P450_E_grp-I"/>
</dbReference>
<keyword evidence="5 6" id="KW-0408">Iron</keyword>
<comment type="cofactor">
    <cofactor evidence="6">
        <name>heme</name>
        <dbReference type="ChEBI" id="CHEBI:30413"/>
    </cofactor>
</comment>
<dbReference type="InterPro" id="IPR036396">
    <property type="entry name" value="Cyt_P450_sf"/>
</dbReference>
<evidence type="ECO:0000256" key="2">
    <source>
        <dbReference type="ARBA" id="ARBA00022692"/>
    </source>
</evidence>
<dbReference type="Gramene" id="TraesRN7B0101190200.1">
    <property type="protein sequence ID" value="TraesRN7B0101190200.1"/>
    <property type="gene ID" value="TraesRN7B0101190200"/>
</dbReference>
<keyword evidence="4 8" id="KW-1133">Transmembrane helix</keyword>
<dbReference type="GO" id="GO:0005506">
    <property type="term" value="F:iron ion binding"/>
    <property type="evidence" value="ECO:0007669"/>
    <property type="project" value="InterPro"/>
</dbReference>
<keyword evidence="7" id="KW-0560">Oxidoreductase</keyword>
<evidence type="ECO:0000256" key="3">
    <source>
        <dbReference type="ARBA" id="ARBA00022723"/>
    </source>
</evidence>
<evidence type="ECO:0000256" key="6">
    <source>
        <dbReference type="PIRSR" id="PIRSR602401-1"/>
    </source>
</evidence>
<dbReference type="Gramene" id="TraesCS7B02G438600.1">
    <property type="protein sequence ID" value="TraesCS7B02G438600.1"/>
    <property type="gene ID" value="TraesCS7B02G438600"/>
</dbReference>
<dbReference type="GO" id="GO:0004497">
    <property type="term" value="F:monooxygenase activity"/>
    <property type="evidence" value="ECO:0007669"/>
    <property type="project" value="UniProtKB-KW"/>
</dbReference>
<protein>
    <recommendedName>
        <fullName evidence="11">Cytochrome P450</fullName>
    </recommendedName>
</protein>
<feature type="binding site" description="axial binding residue" evidence="6">
    <location>
        <position position="456"/>
    </location>
    <ligand>
        <name>heme</name>
        <dbReference type="ChEBI" id="CHEBI:30413"/>
    </ligand>
    <ligandPart>
        <name>Fe</name>
        <dbReference type="ChEBI" id="CHEBI:18248"/>
    </ligandPart>
</feature>
<sequence>MAQQDQDVMYYNNYLFLLLPMVLLLIVKFRLPRKHGGKNLPPGPWRLPVIGSLHHLVGALALPHRALRDLARAYDAPLMLLHLGELEVTVASSAGAASEIMKTHDAAFATRPRTATMRALTRDGLGIAFAPHGEHWRQARKLSTTGLLGARQVRSQRGAREVETAALVATVASLSSASGPMNVSFLLSAYITDVVTRTVLGHRIGALRDEFLERLDEGVKLVVGFSLADLFPSSRLARAFSGALRRAELLSREMSQLMDRITEEHRARRMSAGTRDEEEDLLDVLLRIQADGGIDGPLDNRTIRAIITDMFAAGSESTSTTIEWAMAELMRAPAALLRAQSEVRGTFAGESRVREEALPELHYLHLVIKETLRLHPVAPLLLPRECLEPRRVLGYDVPKGVMVLINAWAIGRDTASWGADAEEFRPEKFEEAGAAAPDFRGTNFEFVPFGAGRRMCPGITFGLAVLELALASLLFHFDWELPAGSSGELDMAEAVGAAVRRMSDLRLHATVRVPVPGPTL</sequence>
<evidence type="ECO:0000256" key="4">
    <source>
        <dbReference type="ARBA" id="ARBA00022989"/>
    </source>
</evidence>
<dbReference type="InterPro" id="IPR001128">
    <property type="entry name" value="Cyt_P450"/>
</dbReference>
<keyword evidence="3 6" id="KW-0479">Metal-binding</keyword>
<reference evidence="9" key="1">
    <citation type="submission" date="2018-08" db="EMBL/GenBank/DDBJ databases">
        <authorList>
            <person name="Rossello M."/>
        </authorList>
    </citation>
    <scope>NUCLEOTIDE SEQUENCE [LARGE SCALE GENOMIC DNA]</scope>
    <source>
        <strain evidence="9">cv. Chinese Spring</strain>
    </source>
</reference>
<dbReference type="PANTHER" id="PTHR47955">
    <property type="entry name" value="CYTOCHROME P450 FAMILY 71 PROTEIN"/>
    <property type="match status" value="1"/>
</dbReference>
<dbReference type="GO" id="GO:0016705">
    <property type="term" value="F:oxidoreductase activity, acting on paired donors, with incorporation or reduction of molecular oxygen"/>
    <property type="evidence" value="ECO:0007669"/>
    <property type="project" value="InterPro"/>
</dbReference>
<evidence type="ECO:0000313" key="9">
    <source>
        <dbReference type="EnsemblPlants" id="TraesCS7B02G438600.1"/>
    </source>
</evidence>
<dbReference type="CDD" id="cd11072">
    <property type="entry name" value="CYP71-like"/>
    <property type="match status" value="1"/>
</dbReference>
<keyword evidence="10" id="KW-1185">Reference proteome</keyword>
<dbReference type="GeneID" id="123162252"/>
<accession>A0A3B6SP95</accession>
<keyword evidence="7" id="KW-0503">Monooxygenase</keyword>
<comment type="similarity">
    <text evidence="1 7">Belongs to the cytochrome P450 family.</text>
</comment>
<dbReference type="PANTHER" id="PTHR47955:SF21">
    <property type="entry name" value="OS06G0642300 PROTEIN"/>
    <property type="match status" value="1"/>
</dbReference>
<dbReference type="OMA" id="CAREDIN"/>
<evidence type="ECO:0000256" key="7">
    <source>
        <dbReference type="RuleBase" id="RU000461"/>
    </source>
</evidence>
<dbReference type="RefSeq" id="XP_044435963.1">
    <property type="nucleotide sequence ID" value="XM_044580028.1"/>
</dbReference>
<dbReference type="Proteomes" id="UP000019116">
    <property type="component" value="Chromosome 7B"/>
</dbReference>
<organism evidence="9">
    <name type="scientific">Triticum aestivum</name>
    <name type="common">Wheat</name>
    <dbReference type="NCBI Taxonomy" id="4565"/>
    <lineage>
        <taxon>Eukaryota</taxon>
        <taxon>Viridiplantae</taxon>
        <taxon>Streptophyta</taxon>
        <taxon>Embryophyta</taxon>
        <taxon>Tracheophyta</taxon>
        <taxon>Spermatophyta</taxon>
        <taxon>Magnoliopsida</taxon>
        <taxon>Liliopsida</taxon>
        <taxon>Poales</taxon>
        <taxon>Poaceae</taxon>
        <taxon>BOP clade</taxon>
        <taxon>Pooideae</taxon>
        <taxon>Triticodae</taxon>
        <taxon>Triticeae</taxon>
        <taxon>Triticinae</taxon>
        <taxon>Triticum</taxon>
    </lineage>
</organism>
<dbReference type="PRINTS" id="PR00463">
    <property type="entry name" value="EP450I"/>
</dbReference>